<dbReference type="AlphaFoldDB" id="A0A5N5H8V8"/>
<gene>
    <name evidence="1" type="ORF">D8674_040082</name>
</gene>
<dbReference type="Proteomes" id="UP000327157">
    <property type="component" value="Unassembled WGS sequence"/>
</dbReference>
<dbReference type="EMBL" id="SMOL01000230">
    <property type="protein sequence ID" value="KAB2623347.1"/>
    <property type="molecule type" value="Genomic_DNA"/>
</dbReference>
<evidence type="ECO:0000313" key="1">
    <source>
        <dbReference type="EMBL" id="KAB2623347.1"/>
    </source>
</evidence>
<sequence length="109" mass="12042">MIVPFSSMPLKLVKKSVKKEREKTQVGSVQMASWFVGHVECRSQGGGGFKESNPFHDQDEVALEVRTMSTSSSFGCLSFEEHKVTVEKAAGSDMPDIDMKKLVAKSFLL</sequence>
<evidence type="ECO:0000313" key="2">
    <source>
        <dbReference type="Proteomes" id="UP000327157"/>
    </source>
</evidence>
<reference evidence="1 2" key="2">
    <citation type="submission" date="2019-11" db="EMBL/GenBank/DDBJ databases">
        <title>A de novo genome assembly of a pear dwarfing rootstock.</title>
        <authorList>
            <person name="Wang F."/>
            <person name="Wang J."/>
            <person name="Li S."/>
            <person name="Zhang Y."/>
            <person name="Fang M."/>
            <person name="Ma L."/>
            <person name="Zhao Y."/>
            <person name="Jiang S."/>
        </authorList>
    </citation>
    <scope>NUCLEOTIDE SEQUENCE [LARGE SCALE GENOMIC DNA]</scope>
    <source>
        <strain evidence="1">S2</strain>
        <tissue evidence="1">Leaf</tissue>
    </source>
</reference>
<accession>A0A5N5H8V8</accession>
<reference evidence="1 2" key="1">
    <citation type="submission" date="2019-09" db="EMBL/GenBank/DDBJ databases">
        <authorList>
            <person name="Ou C."/>
        </authorList>
    </citation>
    <scope>NUCLEOTIDE SEQUENCE [LARGE SCALE GENOMIC DNA]</scope>
    <source>
        <strain evidence="1">S2</strain>
        <tissue evidence="1">Leaf</tissue>
    </source>
</reference>
<protein>
    <submittedName>
        <fullName evidence="1">Autophagy-related protein 8C-like</fullName>
    </submittedName>
</protein>
<proteinExistence type="predicted"/>
<comment type="caution">
    <text evidence="1">The sequence shown here is derived from an EMBL/GenBank/DDBJ whole genome shotgun (WGS) entry which is preliminary data.</text>
</comment>
<organism evidence="1 2">
    <name type="scientific">Pyrus ussuriensis x Pyrus communis</name>
    <dbReference type="NCBI Taxonomy" id="2448454"/>
    <lineage>
        <taxon>Eukaryota</taxon>
        <taxon>Viridiplantae</taxon>
        <taxon>Streptophyta</taxon>
        <taxon>Embryophyta</taxon>
        <taxon>Tracheophyta</taxon>
        <taxon>Spermatophyta</taxon>
        <taxon>Magnoliopsida</taxon>
        <taxon>eudicotyledons</taxon>
        <taxon>Gunneridae</taxon>
        <taxon>Pentapetalae</taxon>
        <taxon>rosids</taxon>
        <taxon>fabids</taxon>
        <taxon>Rosales</taxon>
        <taxon>Rosaceae</taxon>
        <taxon>Amygdaloideae</taxon>
        <taxon>Maleae</taxon>
        <taxon>Pyrus</taxon>
    </lineage>
</organism>
<keyword evidence="2" id="KW-1185">Reference proteome</keyword>
<name>A0A5N5H8V8_9ROSA</name>